<reference evidence="13 14" key="1">
    <citation type="submission" date="2019-07" db="EMBL/GenBank/DDBJ databases">
        <title>Salinicoccus cyprini sp. nov., isolated from gastro-intestinal tract of mirror carp, Cyprinus carpio var. specularis, collected from Gobind Sagar Reservoir, Himachal Pradesh, India.</title>
        <authorList>
            <person name="Talwar C."/>
            <person name="Singh A.K."/>
            <person name="Lal R."/>
            <person name="Negi R.K."/>
        </authorList>
    </citation>
    <scope>NUCLEOTIDE SEQUENCE [LARGE SCALE GENOMIC DNA]</scope>
    <source>
        <strain evidence="13 14">CT19</strain>
    </source>
</reference>
<evidence type="ECO:0000256" key="6">
    <source>
        <dbReference type="ARBA" id="ARBA00022763"/>
    </source>
</evidence>
<organism evidence="13 14">
    <name type="scientific">Salinicoccus cyprini</name>
    <dbReference type="NCBI Taxonomy" id="2493691"/>
    <lineage>
        <taxon>Bacteria</taxon>
        <taxon>Bacillati</taxon>
        <taxon>Bacillota</taxon>
        <taxon>Bacilli</taxon>
        <taxon>Bacillales</taxon>
        <taxon>Staphylococcaceae</taxon>
        <taxon>Salinicoccus</taxon>
    </lineage>
</organism>
<comment type="catalytic activity">
    <reaction evidence="10">
        <text>8-oxo-dGTP + H2O = 8-oxo-dGMP + diphosphate + H(+)</text>
        <dbReference type="Rhea" id="RHEA:31575"/>
        <dbReference type="ChEBI" id="CHEBI:15377"/>
        <dbReference type="ChEBI" id="CHEBI:15378"/>
        <dbReference type="ChEBI" id="CHEBI:33019"/>
        <dbReference type="ChEBI" id="CHEBI:63224"/>
        <dbReference type="ChEBI" id="CHEBI:77896"/>
        <dbReference type="EC" id="3.6.1.55"/>
    </reaction>
</comment>
<comment type="caution">
    <text evidence="13">The sequence shown here is derived from an EMBL/GenBank/DDBJ whole genome shotgun (WGS) entry which is preliminary data.</text>
</comment>
<evidence type="ECO:0000256" key="1">
    <source>
        <dbReference type="ARBA" id="ARBA00001946"/>
    </source>
</evidence>
<dbReference type="GO" id="GO:0046872">
    <property type="term" value="F:metal ion binding"/>
    <property type="evidence" value="ECO:0007669"/>
    <property type="project" value="UniProtKB-KW"/>
</dbReference>
<evidence type="ECO:0000256" key="2">
    <source>
        <dbReference type="ARBA" id="ARBA00005582"/>
    </source>
</evidence>
<keyword evidence="8" id="KW-0460">Magnesium</keyword>
<evidence type="ECO:0000256" key="9">
    <source>
        <dbReference type="ARBA" id="ARBA00023204"/>
    </source>
</evidence>
<keyword evidence="5" id="KW-0479">Metal-binding</keyword>
<keyword evidence="14" id="KW-1185">Reference proteome</keyword>
<dbReference type="GO" id="GO:0044715">
    <property type="term" value="F:8-oxo-dGDP phosphatase activity"/>
    <property type="evidence" value="ECO:0007669"/>
    <property type="project" value="TreeGrafter"/>
</dbReference>
<name>A0A558ATU6_9STAP</name>
<dbReference type="InterPro" id="IPR047127">
    <property type="entry name" value="MutT-like"/>
</dbReference>
<dbReference type="PANTHER" id="PTHR47707">
    <property type="entry name" value="8-OXO-DGTP DIPHOSPHATASE"/>
    <property type="match status" value="1"/>
</dbReference>
<keyword evidence="9" id="KW-0234">DNA repair</keyword>
<dbReference type="PANTHER" id="PTHR47707:SF1">
    <property type="entry name" value="NUDIX HYDROLASE FAMILY PROTEIN"/>
    <property type="match status" value="1"/>
</dbReference>
<dbReference type="GO" id="GO:0035539">
    <property type="term" value="F:8-oxo-7,8-dihydrodeoxyguanosine triphosphate pyrophosphatase activity"/>
    <property type="evidence" value="ECO:0007669"/>
    <property type="project" value="UniProtKB-EC"/>
</dbReference>
<dbReference type="GO" id="GO:0006260">
    <property type="term" value="P:DNA replication"/>
    <property type="evidence" value="ECO:0007669"/>
    <property type="project" value="UniProtKB-KW"/>
</dbReference>
<evidence type="ECO:0000256" key="8">
    <source>
        <dbReference type="ARBA" id="ARBA00022842"/>
    </source>
</evidence>
<gene>
    <name evidence="13" type="ORF">FO441_08240</name>
</gene>
<evidence type="ECO:0000313" key="14">
    <source>
        <dbReference type="Proteomes" id="UP000315103"/>
    </source>
</evidence>
<dbReference type="Gene3D" id="3.90.79.10">
    <property type="entry name" value="Nucleoside Triphosphate Pyrophosphohydrolase"/>
    <property type="match status" value="1"/>
</dbReference>
<keyword evidence="7 13" id="KW-0378">Hydrolase</keyword>
<dbReference type="OrthoDB" id="9810648at2"/>
<proteinExistence type="inferred from homology"/>
<evidence type="ECO:0000256" key="4">
    <source>
        <dbReference type="ARBA" id="ARBA00022705"/>
    </source>
</evidence>
<dbReference type="Proteomes" id="UP000315103">
    <property type="component" value="Unassembled WGS sequence"/>
</dbReference>
<evidence type="ECO:0000259" key="12">
    <source>
        <dbReference type="PROSITE" id="PS51462"/>
    </source>
</evidence>
<protein>
    <recommendedName>
        <fullName evidence="11">8-oxo-dGTP diphosphatase</fullName>
        <ecNumber evidence="11">3.6.1.55</ecNumber>
    </recommendedName>
</protein>
<dbReference type="RefSeq" id="WP_145288514.1">
    <property type="nucleotide sequence ID" value="NZ_VMSJ01000003.1"/>
</dbReference>
<evidence type="ECO:0000256" key="11">
    <source>
        <dbReference type="ARBA" id="ARBA00038905"/>
    </source>
</evidence>
<accession>A0A558ATU6</accession>
<dbReference type="GO" id="GO:0044716">
    <property type="term" value="F:8-oxo-GDP phosphatase activity"/>
    <property type="evidence" value="ECO:0007669"/>
    <property type="project" value="TreeGrafter"/>
</dbReference>
<dbReference type="EC" id="3.6.1.55" evidence="11"/>
<comment type="cofactor">
    <cofactor evidence="1">
        <name>Mg(2+)</name>
        <dbReference type="ChEBI" id="CHEBI:18420"/>
    </cofactor>
</comment>
<dbReference type="PRINTS" id="PR00502">
    <property type="entry name" value="NUDIXFAMILY"/>
</dbReference>
<dbReference type="InterPro" id="IPR020476">
    <property type="entry name" value="Nudix_hydrolase"/>
</dbReference>
<dbReference type="EMBL" id="VMSJ01000003">
    <property type="protein sequence ID" value="TVT27688.1"/>
    <property type="molecule type" value="Genomic_DNA"/>
</dbReference>
<dbReference type="InterPro" id="IPR015797">
    <property type="entry name" value="NUDIX_hydrolase-like_dom_sf"/>
</dbReference>
<dbReference type="GO" id="GO:0006281">
    <property type="term" value="P:DNA repair"/>
    <property type="evidence" value="ECO:0007669"/>
    <property type="project" value="UniProtKB-KW"/>
</dbReference>
<evidence type="ECO:0000256" key="5">
    <source>
        <dbReference type="ARBA" id="ARBA00022723"/>
    </source>
</evidence>
<dbReference type="SUPFAM" id="SSF55811">
    <property type="entry name" value="Nudix"/>
    <property type="match status" value="1"/>
</dbReference>
<evidence type="ECO:0000256" key="7">
    <source>
        <dbReference type="ARBA" id="ARBA00022801"/>
    </source>
</evidence>
<dbReference type="InterPro" id="IPR000086">
    <property type="entry name" value="NUDIX_hydrolase_dom"/>
</dbReference>
<dbReference type="GO" id="GO:0008413">
    <property type="term" value="F:8-oxo-7,8-dihydroguanosine triphosphate pyrophosphatase activity"/>
    <property type="evidence" value="ECO:0007669"/>
    <property type="project" value="TreeGrafter"/>
</dbReference>
<dbReference type="AlphaFoldDB" id="A0A558ATU6"/>
<sequence>MKKYIRVVGAVIVNEQDEILCAQRPEGKSLALMWEFPGGKVEAGEAPRAALKRELMEEMDCEIAVGEKITTTVHEYDFGTVELTTYYAKQLTGEIQLLEHVDMKWLSRKNIGTLNWAPADIPAIELIRNGSPAK</sequence>
<keyword evidence="4" id="KW-0235">DNA replication</keyword>
<feature type="domain" description="Nudix hydrolase" evidence="12">
    <location>
        <begin position="3"/>
        <end position="128"/>
    </location>
</feature>
<keyword evidence="3" id="KW-0515">Mutator protein</keyword>
<dbReference type="PROSITE" id="PS51462">
    <property type="entry name" value="NUDIX"/>
    <property type="match status" value="1"/>
</dbReference>
<evidence type="ECO:0000256" key="10">
    <source>
        <dbReference type="ARBA" id="ARBA00035861"/>
    </source>
</evidence>
<comment type="similarity">
    <text evidence="2">Belongs to the Nudix hydrolase family.</text>
</comment>
<evidence type="ECO:0000256" key="3">
    <source>
        <dbReference type="ARBA" id="ARBA00022457"/>
    </source>
</evidence>
<dbReference type="CDD" id="cd03425">
    <property type="entry name" value="NUDIX_MutT_NudA_like"/>
    <property type="match status" value="1"/>
</dbReference>
<dbReference type="Pfam" id="PF00293">
    <property type="entry name" value="NUDIX"/>
    <property type="match status" value="1"/>
</dbReference>
<keyword evidence="6" id="KW-0227">DNA damage</keyword>
<evidence type="ECO:0000313" key="13">
    <source>
        <dbReference type="EMBL" id="TVT27688.1"/>
    </source>
</evidence>